<reference evidence="3" key="1">
    <citation type="submission" date="2016-10" db="EMBL/GenBank/DDBJ databases">
        <authorList>
            <person name="de Groot N.N."/>
        </authorList>
    </citation>
    <scope>NUCLEOTIDE SEQUENCE [LARGE SCALE GENOMIC DNA]</scope>
    <source>
        <strain evidence="3">DSM 12489</strain>
    </source>
</reference>
<evidence type="ECO:0008006" key="5">
    <source>
        <dbReference type="Google" id="ProtNLM"/>
    </source>
</evidence>
<protein>
    <recommendedName>
        <fullName evidence="5">DUF5667 domain-containing protein</fullName>
    </recommendedName>
</protein>
<evidence type="ECO:0000313" key="2">
    <source>
        <dbReference type="EMBL" id="GLV13293.1"/>
    </source>
</evidence>
<dbReference type="EMBL" id="FNOJ01000002">
    <property type="protein sequence ID" value="SDW10797.1"/>
    <property type="molecule type" value="Genomic_DNA"/>
</dbReference>
<sequence length="236" mass="25157">MARGLFVAMFSTAAALVVTAYGSNVLAASNPVPLLTAYSNAIDNGTGNATMPSRPSSNKSNKSDINHIITEFEQAIAPYQHIQPKKIPHPDKNNDTAPELTSPNDMALALEQTLNAYQAATHNDVVAQAQLQIAVNAYIAALQEAVSTSQTVLLTAQEPQSTNVISYLEDALVNQNAVEAGVKNLRQAAAEKDSSAILSILTDMTQEEEQKVADIRTASRILEKSTSSLLAKLPNN</sequence>
<dbReference type="AlphaFoldDB" id="A0A1H2QUC9"/>
<dbReference type="Proteomes" id="UP000182589">
    <property type="component" value="Unassembled WGS sequence"/>
</dbReference>
<dbReference type="Proteomes" id="UP001157137">
    <property type="component" value="Unassembled WGS sequence"/>
</dbReference>
<evidence type="ECO:0000313" key="3">
    <source>
        <dbReference type="EMBL" id="SDW10797.1"/>
    </source>
</evidence>
<evidence type="ECO:0000313" key="4">
    <source>
        <dbReference type="Proteomes" id="UP000182589"/>
    </source>
</evidence>
<feature type="signal peptide" evidence="1">
    <location>
        <begin position="1"/>
        <end position="20"/>
    </location>
</feature>
<keyword evidence="1" id="KW-0732">Signal</keyword>
<evidence type="ECO:0000256" key="1">
    <source>
        <dbReference type="SAM" id="SignalP"/>
    </source>
</evidence>
<organism evidence="3 4">
    <name type="scientific">Alicyclobacillus hesperidum</name>
    <dbReference type="NCBI Taxonomy" id="89784"/>
    <lineage>
        <taxon>Bacteria</taxon>
        <taxon>Bacillati</taxon>
        <taxon>Bacillota</taxon>
        <taxon>Bacilli</taxon>
        <taxon>Bacillales</taxon>
        <taxon>Alicyclobacillaceae</taxon>
        <taxon>Alicyclobacillus</taxon>
    </lineage>
</organism>
<name>A0A1H2QUC9_9BACL</name>
<dbReference type="RefSeq" id="WP_074691378.1">
    <property type="nucleotide sequence ID" value="NZ_BSRA01000004.1"/>
</dbReference>
<proteinExistence type="predicted"/>
<gene>
    <name evidence="2" type="ORF">Heshes_09770</name>
    <name evidence="3" type="ORF">SAMN04489725_10253</name>
</gene>
<keyword evidence="4" id="KW-1185">Reference proteome</keyword>
<reference evidence="4" key="2">
    <citation type="submission" date="2016-10" db="EMBL/GenBank/DDBJ databases">
        <authorList>
            <person name="Varghese N."/>
        </authorList>
    </citation>
    <scope>NUCLEOTIDE SEQUENCE [LARGE SCALE GENOMIC DNA]</scope>
    <source>
        <strain evidence="4">DSM 12489</strain>
    </source>
</reference>
<dbReference type="EMBL" id="BSRA01000004">
    <property type="protein sequence ID" value="GLV13293.1"/>
    <property type="molecule type" value="Genomic_DNA"/>
</dbReference>
<reference evidence="2" key="3">
    <citation type="submission" date="2023-02" db="EMBL/GenBank/DDBJ databases">
        <title>Proposal of a novel subspecies: Alicyclobacillus hesperidum subspecies aegle.</title>
        <authorList>
            <person name="Goto K."/>
            <person name="Fujii T."/>
            <person name="Yasui K."/>
            <person name="Mochida K."/>
            <person name="Kato-Tanaka Y."/>
            <person name="Morohoshi S."/>
            <person name="An S.Y."/>
            <person name="Kasai H."/>
            <person name="Yokota A."/>
        </authorList>
    </citation>
    <scope>NUCLEOTIDE SEQUENCE</scope>
    <source>
        <strain evidence="2">DSM 12766</strain>
    </source>
</reference>
<feature type="chain" id="PRO_5039090370" description="DUF5667 domain-containing protein" evidence="1">
    <location>
        <begin position="21"/>
        <end position="236"/>
    </location>
</feature>
<accession>A0A1H2QUC9</accession>
<dbReference type="STRING" id="89784.SAMN04489725_10253"/>